<dbReference type="InterPro" id="IPR012349">
    <property type="entry name" value="Split_barrel_FMN-bd"/>
</dbReference>
<dbReference type="SUPFAM" id="SSF50475">
    <property type="entry name" value="FMN-binding split barrel"/>
    <property type="match status" value="1"/>
</dbReference>
<dbReference type="Proteomes" id="UP000663854">
    <property type="component" value="Unassembled WGS sequence"/>
</dbReference>
<protein>
    <recommendedName>
        <fullName evidence="2">General stress protein FMN-binding split barrel domain-containing protein</fullName>
    </recommendedName>
</protein>
<dbReference type="InterPro" id="IPR052917">
    <property type="entry name" value="Stress-Dev_Protein"/>
</dbReference>
<sequence length="528" mass="61156">MNRFAQSLIKTTLFQFKNVNLIGRQSLAFISTTNDDKTKKLFDLIKDIRYAMITTIESDKSLRSRPMASRQAETWDGTLWFFTKRSSPKVKEVKQNLDQVNVSYGDPNKMSFVSVSGKAEFVDDKAKLKELWSSYLKVFFPQGLDDPDLILMKVTVNYGEYWDSPSSKMVQLYSMAKAAVTKNPQALGENEKIDIQNCLKDMNTDETSKSLTVTANSSSEIKHMNIEDLKTSFIGKTSEYINTMLNTVLDDPVLLRVAIRRCRLDCAEAERRITKLKEDNKEYVPKNEYLALQQTYDELVKASEQLKQNFRNAKVEYNALKEALEYLIKDRDKYFTLCETYRATLTPRPKWERCASIIEGGIEHWNELSIGKTSNELVDILLNEIIGGNDIYNNVVNFIGLGLDPTIPKFLQTTSNIRNRHFMQRDISLLIEDIWKKKIEYDLEQESTTTSKQNIKISLVDFVHIYLKQRFPDDELLQLEWGYNLVAGCRRFKSSPDISNFWSVLLGQTDEEVYHQKRISFNNEKQNS</sequence>
<dbReference type="AlphaFoldDB" id="A0A814JFL8"/>
<reference evidence="3" key="1">
    <citation type="submission" date="2021-02" db="EMBL/GenBank/DDBJ databases">
        <authorList>
            <person name="Nowell W R."/>
        </authorList>
    </citation>
    <scope>NUCLEOTIDE SEQUENCE</scope>
</reference>
<evidence type="ECO:0000256" key="1">
    <source>
        <dbReference type="SAM" id="Coils"/>
    </source>
</evidence>
<organism evidence="3 5">
    <name type="scientific">Rotaria sordida</name>
    <dbReference type="NCBI Taxonomy" id="392033"/>
    <lineage>
        <taxon>Eukaryota</taxon>
        <taxon>Metazoa</taxon>
        <taxon>Spiralia</taxon>
        <taxon>Gnathifera</taxon>
        <taxon>Rotifera</taxon>
        <taxon>Eurotatoria</taxon>
        <taxon>Bdelloidea</taxon>
        <taxon>Philodinida</taxon>
        <taxon>Philodinidae</taxon>
        <taxon>Rotaria</taxon>
    </lineage>
</organism>
<evidence type="ECO:0000313" key="5">
    <source>
        <dbReference type="Proteomes" id="UP000663854"/>
    </source>
</evidence>
<dbReference type="Gene3D" id="2.30.110.10">
    <property type="entry name" value="Electron Transport, Fmn-binding Protein, Chain A"/>
    <property type="match status" value="1"/>
</dbReference>
<keyword evidence="1" id="KW-0175">Coiled coil</keyword>
<accession>A0A814JFL8</accession>
<gene>
    <name evidence="4" type="ORF">JXQ802_LOCUS27876</name>
    <name evidence="3" type="ORF">PYM288_LOCUS16462</name>
</gene>
<dbReference type="EMBL" id="CAJNOH010000429">
    <property type="protein sequence ID" value="CAF1037460.1"/>
    <property type="molecule type" value="Genomic_DNA"/>
</dbReference>
<dbReference type="EMBL" id="CAJNOL010001026">
    <property type="protein sequence ID" value="CAF1268789.1"/>
    <property type="molecule type" value="Genomic_DNA"/>
</dbReference>
<proteinExistence type="predicted"/>
<feature type="domain" description="General stress protein FMN-binding split barrel" evidence="2">
    <location>
        <begin position="36"/>
        <end position="183"/>
    </location>
</feature>
<feature type="coiled-coil region" evidence="1">
    <location>
        <begin position="259"/>
        <end position="323"/>
    </location>
</feature>
<evidence type="ECO:0000313" key="6">
    <source>
        <dbReference type="Proteomes" id="UP000663870"/>
    </source>
</evidence>
<name>A0A814JFL8_9BILA</name>
<dbReference type="PANTHER" id="PTHR34818:SF1">
    <property type="entry name" value="PROTEIN BLI-3"/>
    <property type="match status" value="1"/>
</dbReference>
<comment type="caution">
    <text evidence="3">The sequence shown here is derived from an EMBL/GenBank/DDBJ whole genome shotgun (WGS) entry which is preliminary data.</text>
</comment>
<evidence type="ECO:0000259" key="2">
    <source>
        <dbReference type="Pfam" id="PF16242"/>
    </source>
</evidence>
<dbReference type="Proteomes" id="UP000663870">
    <property type="component" value="Unassembled WGS sequence"/>
</dbReference>
<evidence type="ECO:0000313" key="3">
    <source>
        <dbReference type="EMBL" id="CAF1037460.1"/>
    </source>
</evidence>
<dbReference type="Pfam" id="PF16242">
    <property type="entry name" value="Pyrid_ox_like"/>
    <property type="match status" value="1"/>
</dbReference>
<evidence type="ECO:0000313" key="4">
    <source>
        <dbReference type="EMBL" id="CAF1268789.1"/>
    </source>
</evidence>
<dbReference type="InterPro" id="IPR038725">
    <property type="entry name" value="YdaG_split_barrel_FMN-bd"/>
</dbReference>
<keyword evidence="6" id="KW-1185">Reference proteome</keyword>
<dbReference type="PANTHER" id="PTHR34818">
    <property type="entry name" value="PROTEIN BLI-3"/>
    <property type="match status" value="1"/>
</dbReference>